<dbReference type="InterPro" id="IPR036259">
    <property type="entry name" value="MFS_trans_sf"/>
</dbReference>
<dbReference type="OMA" id="PRYGFIW"/>
<comment type="subcellular location">
    <subcellularLocation>
        <location evidence="1">Membrane</location>
        <topology evidence="1">Multi-pass membrane protein</topology>
    </subcellularLocation>
</comment>
<dbReference type="PANTHER" id="PTHR48022">
    <property type="entry name" value="PLASTIDIC GLUCOSE TRANSPORTER 4"/>
    <property type="match status" value="1"/>
</dbReference>
<dbReference type="InterPro" id="IPR005829">
    <property type="entry name" value="Sugar_transporter_CS"/>
</dbReference>
<reference evidence="9 10" key="1">
    <citation type="journal article" date="2011" name="Cell">
        <title>Insight into structure and assembly of the nuclear pore complex by utilizing the genome of a eukaryotic thermophile.</title>
        <authorList>
            <person name="Amlacher S."/>
            <person name="Sarges P."/>
            <person name="Flemming D."/>
            <person name="van Noort V."/>
            <person name="Kunze R."/>
            <person name="Devos D.P."/>
            <person name="Arumugam M."/>
            <person name="Bork P."/>
            <person name="Hurt E."/>
        </authorList>
    </citation>
    <scope>NUCLEOTIDE SEQUENCE [LARGE SCALE GENOMIC DNA]</scope>
    <source>
        <strain evidence="10">DSM 1495 / CBS 144.50 / IMI 039719</strain>
    </source>
</reference>
<dbReference type="PROSITE" id="PS00217">
    <property type="entry name" value="SUGAR_TRANSPORT_2"/>
    <property type="match status" value="1"/>
</dbReference>
<feature type="region of interest" description="Disordered" evidence="6">
    <location>
        <begin position="490"/>
        <end position="517"/>
    </location>
</feature>
<dbReference type="InterPro" id="IPR020846">
    <property type="entry name" value="MFS_dom"/>
</dbReference>
<feature type="transmembrane region" description="Helical" evidence="7">
    <location>
        <begin position="185"/>
        <end position="207"/>
    </location>
</feature>
<evidence type="ECO:0000256" key="1">
    <source>
        <dbReference type="ARBA" id="ARBA00004141"/>
    </source>
</evidence>
<dbReference type="PROSITE" id="PS50850">
    <property type="entry name" value="MFS"/>
    <property type="match status" value="1"/>
</dbReference>
<keyword evidence="4 7" id="KW-1133">Transmembrane helix</keyword>
<feature type="transmembrane region" description="Helical" evidence="7">
    <location>
        <begin position="120"/>
        <end position="142"/>
    </location>
</feature>
<dbReference type="FunFam" id="1.20.1250.20:FF:000078">
    <property type="entry name" value="MFS maltose transporter, putative"/>
    <property type="match status" value="1"/>
</dbReference>
<evidence type="ECO:0000256" key="2">
    <source>
        <dbReference type="ARBA" id="ARBA00010992"/>
    </source>
</evidence>
<protein>
    <recommendedName>
        <fullName evidence="8">Major facilitator superfamily (MFS) profile domain-containing protein</fullName>
    </recommendedName>
</protein>
<sequence length="517" mass="57603">MTSATQESWRAHWKCFLACGIIVLCPFQYGVDFGLIGGLQAMKGFLMIYGHEAPHTALGWNLSTVRQQLISSLMTLGAFISSGTAGLVATWLSRRQCLWIACVVCAISNVIMMATENIGALYFGRFLIGLANGYFMTFSQLYLQETSPARYRGWFLTAFQFCTTFGTLIGTIIDWATAKRGDKSSYLIPLGIIYIVPFILSIALFFIPESPRWLILTNRFEEGTKSLKWLRPVNAAVDAEANEIRNAIEKEREISKGVRVMDLFSNPVDRRRTILSVCAVSLQAASGSMFIIAYKAYFLGMAKVSDPFAMSNILSAMGIAAIIFNSLLVVRFGRRRVVLMTGLILCGIFQIIIAVTYDKHPGTSTTGKVLVAFTCVYMMCYNGMIASYSWLAGGEIPSQRLRSYTFGLSAAVGFLGAWLVTFTAPYFINPDSLNWGPRYGYIWFPSCIVAALWVFFFLPETKGRTLEEIDEMFEARLPARKFRHYVCSGKRGEGESKASSDVEKRSNAEIEHAETKA</sequence>
<dbReference type="GO" id="GO:0005351">
    <property type="term" value="F:carbohydrate:proton symporter activity"/>
    <property type="evidence" value="ECO:0007669"/>
    <property type="project" value="TreeGrafter"/>
</dbReference>
<gene>
    <name evidence="9" type="ORF">CTHT_0010670</name>
</gene>
<dbReference type="Gene3D" id="1.20.1250.20">
    <property type="entry name" value="MFS general substrate transporter like domains"/>
    <property type="match status" value="1"/>
</dbReference>
<feature type="domain" description="Major facilitator superfamily (MFS) profile" evidence="8">
    <location>
        <begin position="18"/>
        <end position="462"/>
    </location>
</feature>
<feature type="transmembrane region" description="Helical" evidence="7">
    <location>
        <begin position="309"/>
        <end position="330"/>
    </location>
</feature>
<feature type="transmembrane region" description="Helical" evidence="7">
    <location>
        <begin position="154"/>
        <end position="173"/>
    </location>
</feature>
<dbReference type="EMBL" id="GL988039">
    <property type="protein sequence ID" value="EGS22596.1"/>
    <property type="molecule type" value="Genomic_DNA"/>
</dbReference>
<dbReference type="PANTHER" id="PTHR48022:SF10">
    <property type="entry name" value="MAJOR FACILITATOR SUPERFAMILY (MFS) PROFILE DOMAIN-CONTAINING PROTEIN"/>
    <property type="match status" value="1"/>
</dbReference>
<feature type="transmembrane region" description="Helical" evidence="7">
    <location>
        <begin position="12"/>
        <end position="31"/>
    </location>
</feature>
<evidence type="ECO:0000313" key="10">
    <source>
        <dbReference type="Proteomes" id="UP000008066"/>
    </source>
</evidence>
<evidence type="ECO:0000256" key="7">
    <source>
        <dbReference type="SAM" id="Phobius"/>
    </source>
</evidence>
<keyword evidence="3 7" id="KW-0812">Transmembrane</keyword>
<feature type="transmembrane region" description="Helical" evidence="7">
    <location>
        <begin position="369"/>
        <end position="391"/>
    </location>
</feature>
<feature type="transmembrane region" description="Helical" evidence="7">
    <location>
        <begin position="69"/>
        <end position="90"/>
    </location>
</feature>
<feature type="transmembrane region" description="Helical" evidence="7">
    <location>
        <begin position="97"/>
        <end position="114"/>
    </location>
</feature>
<dbReference type="Proteomes" id="UP000008066">
    <property type="component" value="Unassembled WGS sequence"/>
</dbReference>
<dbReference type="SUPFAM" id="SSF103473">
    <property type="entry name" value="MFS general substrate transporter"/>
    <property type="match status" value="1"/>
</dbReference>
<dbReference type="Pfam" id="PF00083">
    <property type="entry name" value="Sugar_tr"/>
    <property type="match status" value="1"/>
</dbReference>
<dbReference type="eggNOG" id="KOG0254">
    <property type="taxonomic scope" value="Eukaryota"/>
</dbReference>
<dbReference type="KEGG" id="cthr:CTHT_0010670"/>
<keyword evidence="10" id="KW-1185">Reference proteome</keyword>
<accession>G0S0N6</accession>
<evidence type="ECO:0000313" key="9">
    <source>
        <dbReference type="EMBL" id="EGS22596.1"/>
    </source>
</evidence>
<feature type="transmembrane region" description="Helical" evidence="7">
    <location>
        <begin position="403"/>
        <end position="428"/>
    </location>
</feature>
<feature type="transmembrane region" description="Helical" evidence="7">
    <location>
        <begin position="337"/>
        <end position="357"/>
    </location>
</feature>
<dbReference type="InterPro" id="IPR050360">
    <property type="entry name" value="MFS_Sugar_Transporters"/>
</dbReference>
<evidence type="ECO:0000259" key="8">
    <source>
        <dbReference type="PROSITE" id="PS50850"/>
    </source>
</evidence>
<keyword evidence="5 7" id="KW-0472">Membrane</keyword>
<proteinExistence type="inferred from homology"/>
<dbReference type="GeneID" id="18255105"/>
<organism evidence="10">
    <name type="scientific">Chaetomium thermophilum (strain DSM 1495 / CBS 144.50 / IMI 039719)</name>
    <name type="common">Thermochaetoides thermophila</name>
    <dbReference type="NCBI Taxonomy" id="759272"/>
    <lineage>
        <taxon>Eukaryota</taxon>
        <taxon>Fungi</taxon>
        <taxon>Dikarya</taxon>
        <taxon>Ascomycota</taxon>
        <taxon>Pezizomycotina</taxon>
        <taxon>Sordariomycetes</taxon>
        <taxon>Sordariomycetidae</taxon>
        <taxon>Sordariales</taxon>
        <taxon>Chaetomiaceae</taxon>
        <taxon>Thermochaetoides</taxon>
    </lineage>
</organism>
<dbReference type="GO" id="GO:0016020">
    <property type="term" value="C:membrane"/>
    <property type="evidence" value="ECO:0007669"/>
    <property type="project" value="UniProtKB-SubCell"/>
</dbReference>
<comment type="similarity">
    <text evidence="2">Belongs to the major facilitator superfamily. Sugar transporter (TC 2.A.1.1) family.</text>
</comment>
<feature type="transmembrane region" description="Helical" evidence="7">
    <location>
        <begin position="440"/>
        <end position="458"/>
    </location>
</feature>
<evidence type="ECO:0000256" key="5">
    <source>
        <dbReference type="ARBA" id="ARBA00023136"/>
    </source>
</evidence>
<dbReference type="RefSeq" id="XP_006691588.1">
    <property type="nucleotide sequence ID" value="XM_006691525.1"/>
</dbReference>
<evidence type="ECO:0000256" key="6">
    <source>
        <dbReference type="SAM" id="MobiDB-lite"/>
    </source>
</evidence>
<dbReference type="InterPro" id="IPR005828">
    <property type="entry name" value="MFS_sugar_transport-like"/>
</dbReference>
<evidence type="ECO:0000256" key="4">
    <source>
        <dbReference type="ARBA" id="ARBA00022989"/>
    </source>
</evidence>
<evidence type="ECO:0000256" key="3">
    <source>
        <dbReference type="ARBA" id="ARBA00022692"/>
    </source>
</evidence>
<dbReference type="OrthoDB" id="6133115at2759"/>
<feature type="transmembrane region" description="Helical" evidence="7">
    <location>
        <begin position="274"/>
        <end position="297"/>
    </location>
</feature>
<dbReference type="AlphaFoldDB" id="G0S0N6"/>
<name>G0S0N6_CHATD</name>
<dbReference type="HOGENOM" id="CLU_001265_30_1_1"/>